<evidence type="ECO:0000313" key="2">
    <source>
        <dbReference type="Proteomes" id="UP000007953"/>
    </source>
</evidence>
<dbReference type="AlphaFoldDB" id="F6G6S3"/>
<name>F6G6S3_RALS8</name>
<proteinExistence type="predicted"/>
<dbReference type="EMBL" id="CP002819">
    <property type="protein sequence ID" value="AEG67618.1"/>
    <property type="molecule type" value="Genomic_DNA"/>
</dbReference>
<sequence>MHRFAAAARYRASLNCQTGACYPFVRDDAPRAASTIGKLVSIQLVKPSTRWLTSSPIAVSEYSTCGGTTGKDTRLTKPSSSSA</sequence>
<dbReference type="HOGENOM" id="CLU_2540137_0_0_4"/>
<protein>
    <submittedName>
        <fullName evidence="1">Uncharacterized protein</fullName>
    </submittedName>
</protein>
<dbReference type="KEGG" id="rsn:RSPO_c00314"/>
<accession>F6G6S3</accession>
<reference evidence="1 2" key="1">
    <citation type="journal article" date="2011" name="J. Bacteriol.">
        <title>Complete genome sequence of the plant pathogen Ralstonia solanacearum strain Po82.</title>
        <authorList>
            <person name="Xu J."/>
            <person name="Zheng H.J."/>
            <person name="Liu L."/>
            <person name="Pan Z.C."/>
            <person name="Prior P."/>
            <person name="Tang B."/>
            <person name="Xu J.S."/>
            <person name="Zhang H."/>
            <person name="Tian Q."/>
            <person name="Zhang L.Q."/>
            <person name="Feng J."/>
        </authorList>
    </citation>
    <scope>NUCLEOTIDE SEQUENCE [LARGE SCALE GENOMIC DNA]</scope>
    <source>
        <strain evidence="1 2">Po82</strain>
    </source>
</reference>
<evidence type="ECO:0000313" key="1">
    <source>
        <dbReference type="EMBL" id="AEG67618.1"/>
    </source>
</evidence>
<dbReference type="Proteomes" id="UP000007953">
    <property type="component" value="Chromosome"/>
</dbReference>
<gene>
    <name evidence="1" type="ordered locus">RSPO_c00314</name>
</gene>
<organism evidence="1 2">
    <name type="scientific">Ralstonia solanacearum (strain Po82)</name>
    <dbReference type="NCBI Taxonomy" id="1031711"/>
    <lineage>
        <taxon>Bacteria</taxon>
        <taxon>Pseudomonadati</taxon>
        <taxon>Pseudomonadota</taxon>
        <taxon>Betaproteobacteria</taxon>
        <taxon>Burkholderiales</taxon>
        <taxon>Burkholderiaceae</taxon>
        <taxon>Ralstonia</taxon>
        <taxon>Ralstonia solanacearum species complex</taxon>
    </lineage>
</organism>